<feature type="chain" id="PRO_5004030029" evidence="1">
    <location>
        <begin position="19"/>
        <end position="186"/>
    </location>
</feature>
<evidence type="ECO:0000256" key="1">
    <source>
        <dbReference type="SAM" id="SignalP"/>
    </source>
</evidence>
<dbReference type="AlphaFoldDB" id="M2ZC35"/>
<gene>
    <name evidence="2" type="ORF">H261_00410</name>
</gene>
<dbReference type="PATRIC" id="fig|1244869.3.peg.78"/>
<feature type="signal peptide" evidence="1">
    <location>
        <begin position="1"/>
        <end position="18"/>
    </location>
</feature>
<name>M2ZC35_9PROT</name>
<dbReference type="EMBL" id="AONQ01000001">
    <property type="protein sequence ID" value="EME71995.1"/>
    <property type="molecule type" value="Genomic_DNA"/>
</dbReference>
<dbReference type="eggNOG" id="ENOG502ZUVZ">
    <property type="taxonomic scope" value="Bacteria"/>
</dbReference>
<accession>M2ZC35</accession>
<dbReference type="OrthoDB" id="7349971at2"/>
<keyword evidence="3" id="KW-1185">Reference proteome</keyword>
<dbReference type="RefSeq" id="WP_008613070.1">
    <property type="nucleotide sequence ID" value="NZ_AONQ01000001.1"/>
</dbReference>
<dbReference type="PROSITE" id="PS51257">
    <property type="entry name" value="PROKAR_LIPOPROTEIN"/>
    <property type="match status" value="1"/>
</dbReference>
<organism evidence="2 3">
    <name type="scientific">Paramagnetospirillum caucaseum</name>
    <dbReference type="NCBI Taxonomy" id="1244869"/>
    <lineage>
        <taxon>Bacteria</taxon>
        <taxon>Pseudomonadati</taxon>
        <taxon>Pseudomonadota</taxon>
        <taxon>Alphaproteobacteria</taxon>
        <taxon>Rhodospirillales</taxon>
        <taxon>Magnetospirillaceae</taxon>
        <taxon>Paramagnetospirillum</taxon>
    </lineage>
</organism>
<keyword evidence="1" id="KW-0732">Signal</keyword>
<comment type="caution">
    <text evidence="2">The sequence shown here is derived from an EMBL/GenBank/DDBJ whole genome shotgun (WGS) entry which is preliminary data.</text>
</comment>
<reference evidence="2 3" key="1">
    <citation type="journal article" date="2014" name="Genome Announc.">
        <title>Draft Genome Sequence of Magnetospirillum sp. Strain SO-1, a Freshwater Magnetotactic Bacterium Isolated from the Ol'khovka River, Russia.</title>
        <authorList>
            <person name="Grouzdev D.S."/>
            <person name="Dziuba M.V."/>
            <person name="Sukhacheva M.S."/>
            <person name="Mardanov A.V."/>
            <person name="Beletskiy A.V."/>
            <person name="Kuznetsov B.B."/>
            <person name="Skryabin K.G."/>
        </authorList>
    </citation>
    <scope>NUCLEOTIDE SEQUENCE [LARGE SCALE GENOMIC DNA]</scope>
    <source>
        <strain evidence="2 3">SO-1</strain>
    </source>
</reference>
<protein>
    <submittedName>
        <fullName evidence="2">Uncharacterized protein</fullName>
    </submittedName>
</protein>
<evidence type="ECO:0000313" key="2">
    <source>
        <dbReference type="EMBL" id="EME71995.1"/>
    </source>
</evidence>
<dbReference type="Proteomes" id="UP000011744">
    <property type="component" value="Unassembled WGS sequence"/>
</dbReference>
<evidence type="ECO:0000313" key="3">
    <source>
        <dbReference type="Proteomes" id="UP000011744"/>
    </source>
</evidence>
<sequence length="186" mass="20678">MRHVIAALMVTVVLFGCAAPPPPPPRMSAEEREEFRQDMLADVEKIDVFLQKTRRGINLTEITLGWFTMILLNELSARDAGLHAHIHHDDANAELYLRNDFQPDPGREIAALDALARQGDSREAEIRLAARESLVCLTTIPSPKTSEEMQRQARTGLIAALVKLRIHLGRIAEAHRIPAEPPAATN</sequence>
<proteinExistence type="predicted"/>
<dbReference type="STRING" id="1244869.H261_00410"/>